<protein>
    <recommendedName>
        <fullName evidence="4">Secreted protein</fullName>
    </recommendedName>
</protein>
<proteinExistence type="predicted"/>
<evidence type="ECO:0008006" key="4">
    <source>
        <dbReference type="Google" id="ProtNLM"/>
    </source>
</evidence>
<evidence type="ECO:0000313" key="3">
    <source>
        <dbReference type="Proteomes" id="UP001056201"/>
    </source>
</evidence>
<evidence type="ECO:0000256" key="1">
    <source>
        <dbReference type="SAM" id="SignalP"/>
    </source>
</evidence>
<reference evidence="2" key="1">
    <citation type="submission" date="2022-05" db="EMBL/GenBank/DDBJ databases">
        <title>An RpoN-dependent PEP-CTERM gene is involved in floc formation of an Aquincola tertiaricarbonis strain.</title>
        <authorList>
            <person name="Qiu D."/>
            <person name="Xia M."/>
        </authorList>
    </citation>
    <scope>NUCLEOTIDE SEQUENCE</scope>
    <source>
        <strain evidence="2">RN12</strain>
    </source>
</reference>
<organism evidence="2 3">
    <name type="scientific">Aquincola tertiaricarbonis</name>
    <dbReference type="NCBI Taxonomy" id="391953"/>
    <lineage>
        <taxon>Bacteria</taxon>
        <taxon>Pseudomonadati</taxon>
        <taxon>Pseudomonadota</taxon>
        <taxon>Betaproteobacteria</taxon>
        <taxon>Burkholderiales</taxon>
        <taxon>Sphaerotilaceae</taxon>
        <taxon>Aquincola</taxon>
    </lineage>
</organism>
<feature type="chain" id="PRO_5046958109" description="Secreted protein" evidence="1">
    <location>
        <begin position="30"/>
        <end position="180"/>
    </location>
</feature>
<feature type="signal peptide" evidence="1">
    <location>
        <begin position="1"/>
        <end position="29"/>
    </location>
</feature>
<dbReference type="EMBL" id="CP097635">
    <property type="protein sequence ID" value="URI06467.1"/>
    <property type="molecule type" value="Genomic_DNA"/>
</dbReference>
<dbReference type="RefSeq" id="WP_250194730.1">
    <property type="nucleotide sequence ID" value="NZ_CP097635.1"/>
</dbReference>
<gene>
    <name evidence="2" type="ORF">MW290_11160</name>
</gene>
<name>A0ABY4S3A1_AQUTE</name>
<accession>A0ABY4S3A1</accession>
<keyword evidence="3" id="KW-1185">Reference proteome</keyword>
<evidence type="ECO:0000313" key="2">
    <source>
        <dbReference type="EMBL" id="URI06467.1"/>
    </source>
</evidence>
<sequence length="180" mass="18495">MSRPVPRAARVAAMMMAAASAMASAGAHAAPAAPASLCQPGEETVFSCPAGRKQIAVCATPGLGPTGGLLQYRFGRPGAPELQHPPAGADAPDWRASVQAGSLMFSGGGGAWLAFDKGDHRYVVYTAIGRGWGTQEGVVVERAGRRIAQVPCTQAAQSQLGPDLARRAGIAADMRDFELP</sequence>
<dbReference type="Proteomes" id="UP001056201">
    <property type="component" value="Chromosome 1"/>
</dbReference>
<keyword evidence="1" id="KW-0732">Signal</keyword>